<feature type="region of interest" description="Disordered" evidence="1">
    <location>
        <begin position="206"/>
        <end position="231"/>
    </location>
</feature>
<dbReference type="InterPro" id="IPR036397">
    <property type="entry name" value="RNaseH_sf"/>
</dbReference>
<evidence type="ECO:0000259" key="2">
    <source>
        <dbReference type="Pfam" id="PF16473"/>
    </source>
</evidence>
<dbReference type="GO" id="GO:0003676">
    <property type="term" value="F:nucleic acid binding"/>
    <property type="evidence" value="ECO:0007669"/>
    <property type="project" value="InterPro"/>
</dbReference>
<dbReference type="Pfam" id="PF16473">
    <property type="entry name" value="Rv2179c-like"/>
    <property type="match status" value="1"/>
</dbReference>
<accession>S3DBD4</accession>
<feature type="compositionally biased region" description="Polar residues" evidence="1">
    <location>
        <begin position="298"/>
        <end position="307"/>
    </location>
</feature>
<dbReference type="KEGG" id="glz:GLAREA_10113"/>
<dbReference type="AlphaFoldDB" id="S3DBD4"/>
<dbReference type="STRING" id="1116229.S3DBD4"/>
<feature type="domain" description="3'-5' exoribonuclease Rv2179c-like" evidence="2">
    <location>
        <begin position="9"/>
        <end position="196"/>
    </location>
</feature>
<dbReference type="Proteomes" id="UP000016922">
    <property type="component" value="Unassembled WGS sequence"/>
</dbReference>
<dbReference type="OrthoDB" id="3469147at2759"/>
<name>S3DBD4_GLAL2</name>
<dbReference type="Gene3D" id="3.30.420.10">
    <property type="entry name" value="Ribonuclease H-like superfamily/Ribonuclease H"/>
    <property type="match status" value="1"/>
</dbReference>
<proteinExistence type="predicted"/>
<evidence type="ECO:0000256" key="1">
    <source>
        <dbReference type="SAM" id="MobiDB-lite"/>
    </source>
</evidence>
<dbReference type="RefSeq" id="XP_008078354.1">
    <property type="nucleotide sequence ID" value="XM_008080163.1"/>
</dbReference>
<dbReference type="EMBL" id="KE145356">
    <property type="protein sequence ID" value="EPE34419.1"/>
    <property type="molecule type" value="Genomic_DNA"/>
</dbReference>
<evidence type="ECO:0000313" key="4">
    <source>
        <dbReference type="Proteomes" id="UP000016922"/>
    </source>
</evidence>
<dbReference type="InterPro" id="IPR033390">
    <property type="entry name" value="Rv2179c-like"/>
</dbReference>
<organism evidence="3 4">
    <name type="scientific">Glarea lozoyensis (strain ATCC 20868 / MF5171)</name>
    <dbReference type="NCBI Taxonomy" id="1116229"/>
    <lineage>
        <taxon>Eukaryota</taxon>
        <taxon>Fungi</taxon>
        <taxon>Dikarya</taxon>
        <taxon>Ascomycota</taxon>
        <taxon>Pezizomycotina</taxon>
        <taxon>Leotiomycetes</taxon>
        <taxon>Helotiales</taxon>
        <taxon>Helotiaceae</taxon>
        <taxon>Glarea</taxon>
    </lineage>
</organism>
<feature type="region of interest" description="Disordered" evidence="1">
    <location>
        <begin position="253"/>
        <end position="313"/>
    </location>
</feature>
<evidence type="ECO:0000313" key="3">
    <source>
        <dbReference type="EMBL" id="EPE34419.1"/>
    </source>
</evidence>
<dbReference type="GeneID" id="19469160"/>
<sequence length="372" mass="41023">MARPNFHTNIMLDLECTDASVPNPVIIEMAALHFDIDTGDILGSFTTPVNFQSCLDHGLLADRQEGLDWLQATIPDTLATSKASPVTLTHALFKFSSFLRASSKLNAEKLTARNLRTDQSQLMIWGNGAVADNIWIASAYRVCGMERPWKYYNDMCLRTFVKQCTFMTGKDFAKDEIFEGKKHVALDDCRYQVSYLVKARKHLVSARTPRKKRSKLPSPNSSSRAAKEDLDVETVSAADQTFFGPLQRGLISTETSQEQSKSTAGGGSCAPPQPRKKNGLLTPATSFSVPPPEDDLLESTQPNNSPGRLTIKKSGLISPDTSFVFADDEGEESVSVLKQTQSVKFEGIISGTFVPTVAEPETPKARRQLFHR</sequence>
<gene>
    <name evidence="3" type="ORF">GLAREA_10113</name>
</gene>
<reference evidence="3 4" key="1">
    <citation type="journal article" date="2013" name="BMC Genomics">
        <title>Genomics-driven discovery of the pneumocandin biosynthetic gene cluster in the fungus Glarea lozoyensis.</title>
        <authorList>
            <person name="Chen L."/>
            <person name="Yue Q."/>
            <person name="Zhang X."/>
            <person name="Xiang M."/>
            <person name="Wang C."/>
            <person name="Li S."/>
            <person name="Che Y."/>
            <person name="Ortiz-Lopez F.J."/>
            <person name="Bills G.F."/>
            <person name="Liu X."/>
            <person name="An Z."/>
        </authorList>
    </citation>
    <scope>NUCLEOTIDE SEQUENCE [LARGE SCALE GENOMIC DNA]</scope>
    <source>
        <strain evidence="4">ATCC 20868 / MF5171</strain>
    </source>
</reference>
<feature type="compositionally biased region" description="Low complexity" evidence="1">
    <location>
        <begin position="253"/>
        <end position="263"/>
    </location>
</feature>
<protein>
    <submittedName>
        <fullName evidence="3">Ribonuclease H-like protein</fullName>
    </submittedName>
</protein>
<feature type="compositionally biased region" description="Basic residues" evidence="1">
    <location>
        <begin position="206"/>
        <end position="215"/>
    </location>
</feature>
<dbReference type="SUPFAM" id="SSF53098">
    <property type="entry name" value="Ribonuclease H-like"/>
    <property type="match status" value="1"/>
</dbReference>
<dbReference type="HOGENOM" id="CLU_744042_0_0_1"/>
<keyword evidence="4" id="KW-1185">Reference proteome</keyword>
<dbReference type="InterPro" id="IPR012337">
    <property type="entry name" value="RNaseH-like_sf"/>
</dbReference>